<dbReference type="Proteomes" id="UP000504618">
    <property type="component" value="Unplaced"/>
</dbReference>
<evidence type="ECO:0000313" key="2">
    <source>
        <dbReference type="RefSeq" id="XP_024871386.1"/>
    </source>
</evidence>
<dbReference type="SUPFAM" id="SSF56672">
    <property type="entry name" value="DNA/RNA polymerases"/>
    <property type="match status" value="1"/>
</dbReference>
<dbReference type="OrthoDB" id="5920040at2759"/>
<dbReference type="PANTHER" id="PTHR47331">
    <property type="entry name" value="PHD-TYPE DOMAIN-CONTAINING PROTEIN"/>
    <property type="match status" value="1"/>
</dbReference>
<sequence>MNYSKFMQDYMDNSYMRLIKQPFPVDEPVFYLPHHGVFKSDSTTTKLRVVFDASAKDLNGVSLNQVLQSGPKLQSDIVDILLRFRAGHVALTADVKQMFLQILVELAIACLLKLAAEGIVSYSLAAAVLEESVYVDDVVASVESKEKARFELRKWASSHPSVLADLDPELCSQSLLFFESPEDQFHKVLGLCWYPQTDSFGFQVNPLDRDCTKCNILSELARIFDPLGFLTPFTFAAKRLIQQLWMLKVEWDDKPPSEIYVLNGKNTSRSSPR</sequence>
<proteinExistence type="predicted"/>
<name>A0A6J1PQ13_9HYME</name>
<organism evidence="1 2">
    <name type="scientific">Temnothorax curvispinosus</name>
    <dbReference type="NCBI Taxonomy" id="300111"/>
    <lineage>
        <taxon>Eukaryota</taxon>
        <taxon>Metazoa</taxon>
        <taxon>Ecdysozoa</taxon>
        <taxon>Arthropoda</taxon>
        <taxon>Hexapoda</taxon>
        <taxon>Insecta</taxon>
        <taxon>Pterygota</taxon>
        <taxon>Neoptera</taxon>
        <taxon>Endopterygota</taxon>
        <taxon>Hymenoptera</taxon>
        <taxon>Apocrita</taxon>
        <taxon>Aculeata</taxon>
        <taxon>Formicoidea</taxon>
        <taxon>Formicidae</taxon>
        <taxon>Myrmicinae</taxon>
        <taxon>Temnothorax</taxon>
    </lineage>
</organism>
<keyword evidence="1" id="KW-1185">Reference proteome</keyword>
<reference evidence="2" key="1">
    <citation type="submission" date="2025-08" db="UniProtKB">
        <authorList>
            <consortium name="RefSeq"/>
        </authorList>
    </citation>
    <scope>IDENTIFICATION</scope>
    <source>
        <tissue evidence="2">Whole body</tissue>
    </source>
</reference>
<evidence type="ECO:0000313" key="1">
    <source>
        <dbReference type="Proteomes" id="UP000504618"/>
    </source>
</evidence>
<protein>
    <submittedName>
        <fullName evidence="2">Uncharacterized protein LOC112454074</fullName>
    </submittedName>
</protein>
<gene>
    <name evidence="2" type="primary">LOC112454074</name>
</gene>
<dbReference type="AlphaFoldDB" id="A0A6J1PQ13"/>
<dbReference type="RefSeq" id="XP_024871386.1">
    <property type="nucleotide sequence ID" value="XM_025015618.1"/>
</dbReference>
<dbReference type="GO" id="GO:0071897">
    <property type="term" value="P:DNA biosynthetic process"/>
    <property type="evidence" value="ECO:0007669"/>
    <property type="project" value="UniProtKB-ARBA"/>
</dbReference>
<dbReference type="GeneID" id="112454074"/>
<accession>A0A6J1PQ13</accession>
<dbReference type="Pfam" id="PF05380">
    <property type="entry name" value="Peptidase_A17"/>
    <property type="match status" value="1"/>
</dbReference>
<dbReference type="InterPro" id="IPR043502">
    <property type="entry name" value="DNA/RNA_pol_sf"/>
</dbReference>
<dbReference type="InterPro" id="IPR008042">
    <property type="entry name" value="Retrotrans_Pao"/>
</dbReference>